<keyword evidence="3" id="KW-1185">Reference proteome</keyword>
<dbReference type="InterPro" id="IPR036388">
    <property type="entry name" value="WH-like_DNA-bd_sf"/>
</dbReference>
<dbReference type="Proteomes" id="UP000198324">
    <property type="component" value="Unassembled WGS sequence"/>
</dbReference>
<evidence type="ECO:0000256" key="1">
    <source>
        <dbReference type="ARBA" id="ARBA00023125"/>
    </source>
</evidence>
<dbReference type="GO" id="GO:0005829">
    <property type="term" value="C:cytosol"/>
    <property type="evidence" value="ECO:0007669"/>
    <property type="project" value="TreeGrafter"/>
</dbReference>
<protein>
    <submittedName>
        <fullName evidence="2">Transcriptional regulator, BadM/Rrf2 family</fullName>
    </submittedName>
</protein>
<dbReference type="InterPro" id="IPR036390">
    <property type="entry name" value="WH_DNA-bd_sf"/>
</dbReference>
<dbReference type="GO" id="GO:0003700">
    <property type="term" value="F:DNA-binding transcription factor activity"/>
    <property type="evidence" value="ECO:0007669"/>
    <property type="project" value="TreeGrafter"/>
</dbReference>
<dbReference type="EMBL" id="FZOC01000007">
    <property type="protein sequence ID" value="SNS14872.1"/>
    <property type="molecule type" value="Genomic_DNA"/>
</dbReference>
<keyword evidence="1" id="KW-0238">DNA-binding</keyword>
<name>A0A239C4N6_9BACT</name>
<dbReference type="PANTHER" id="PTHR33221">
    <property type="entry name" value="WINGED HELIX-TURN-HELIX TRANSCRIPTIONAL REGULATOR, RRF2 FAMILY"/>
    <property type="match status" value="1"/>
</dbReference>
<evidence type="ECO:0000313" key="3">
    <source>
        <dbReference type="Proteomes" id="UP000198324"/>
    </source>
</evidence>
<dbReference type="PROSITE" id="PS51197">
    <property type="entry name" value="HTH_RRF2_2"/>
    <property type="match status" value="1"/>
</dbReference>
<dbReference type="RefSeq" id="WP_089275136.1">
    <property type="nucleotide sequence ID" value="NZ_FZOC01000007.1"/>
</dbReference>
<dbReference type="InterPro" id="IPR000944">
    <property type="entry name" value="Tscrpt_reg_Rrf2"/>
</dbReference>
<proteinExistence type="predicted"/>
<dbReference type="SUPFAM" id="SSF46785">
    <property type="entry name" value="Winged helix' DNA-binding domain"/>
    <property type="match status" value="1"/>
</dbReference>
<dbReference type="PANTHER" id="PTHR33221:SF5">
    <property type="entry name" value="HTH-TYPE TRANSCRIPTIONAL REGULATOR ISCR"/>
    <property type="match status" value="1"/>
</dbReference>
<dbReference type="OrthoDB" id="9800519at2"/>
<evidence type="ECO:0000313" key="2">
    <source>
        <dbReference type="EMBL" id="SNS14872.1"/>
    </source>
</evidence>
<dbReference type="Pfam" id="PF02082">
    <property type="entry name" value="Rrf2"/>
    <property type="match status" value="1"/>
</dbReference>
<dbReference type="NCBIfam" id="TIGR00738">
    <property type="entry name" value="rrf2_super"/>
    <property type="match status" value="1"/>
</dbReference>
<accession>A0A239C4N6</accession>
<gene>
    <name evidence="2" type="ORF">SAMN04488503_2938</name>
</gene>
<dbReference type="AlphaFoldDB" id="A0A239C4N6"/>
<organism evidence="2 3">
    <name type="scientific">Humidesulfovibrio mexicanus</name>
    <dbReference type="NCBI Taxonomy" id="147047"/>
    <lineage>
        <taxon>Bacteria</taxon>
        <taxon>Pseudomonadati</taxon>
        <taxon>Thermodesulfobacteriota</taxon>
        <taxon>Desulfovibrionia</taxon>
        <taxon>Desulfovibrionales</taxon>
        <taxon>Desulfovibrionaceae</taxon>
        <taxon>Humidesulfovibrio</taxon>
    </lineage>
</organism>
<dbReference type="Gene3D" id="1.10.10.10">
    <property type="entry name" value="Winged helix-like DNA-binding domain superfamily/Winged helix DNA-binding domain"/>
    <property type="match status" value="1"/>
</dbReference>
<reference evidence="2 3" key="1">
    <citation type="submission" date="2017-06" db="EMBL/GenBank/DDBJ databases">
        <authorList>
            <person name="Kim H.J."/>
            <person name="Triplett B.A."/>
        </authorList>
    </citation>
    <scope>NUCLEOTIDE SEQUENCE [LARGE SCALE GENOMIC DNA]</scope>
    <source>
        <strain evidence="2 3">DSM 13116</strain>
    </source>
</reference>
<dbReference type="GO" id="GO:0003677">
    <property type="term" value="F:DNA binding"/>
    <property type="evidence" value="ECO:0007669"/>
    <property type="project" value="UniProtKB-KW"/>
</dbReference>
<sequence>MRLSTKCRNGTRMLLDIAEHCCSGPVSMAGISQRTGISAKNLEKLVQRFKTAGLLVSRRGPKGGHMLSRPARRITLGDIARALEEGADSMGCAPSPAACARCPHSGDCPARGTWKKAGATLFAVLDAHTLHSLLRHRS</sequence>